<accession>A0A9X1HNK2</accession>
<name>A0A9X1HNK2_9BACT</name>
<feature type="transmembrane region" description="Helical" evidence="7">
    <location>
        <begin position="64"/>
        <end position="88"/>
    </location>
</feature>
<evidence type="ECO:0000313" key="11">
    <source>
        <dbReference type="EMBL" id="MCA6073267.1"/>
    </source>
</evidence>
<evidence type="ECO:0000256" key="3">
    <source>
        <dbReference type="ARBA" id="ARBA00022475"/>
    </source>
</evidence>
<dbReference type="InterPro" id="IPR049142">
    <property type="entry name" value="MS_channel_1st"/>
</dbReference>
<evidence type="ECO:0000256" key="6">
    <source>
        <dbReference type="ARBA" id="ARBA00023136"/>
    </source>
</evidence>
<dbReference type="InterPro" id="IPR011066">
    <property type="entry name" value="MscS_channel_C_sf"/>
</dbReference>
<dbReference type="Pfam" id="PF00924">
    <property type="entry name" value="MS_channel_2nd"/>
    <property type="match status" value="1"/>
</dbReference>
<reference evidence="11" key="1">
    <citation type="submission" date="2021-09" db="EMBL/GenBank/DDBJ databases">
        <title>Fulvivirga sp. isolated from coastal sediment.</title>
        <authorList>
            <person name="Yu H."/>
        </authorList>
    </citation>
    <scope>NUCLEOTIDE SEQUENCE</scope>
    <source>
        <strain evidence="11">1062</strain>
    </source>
</reference>
<organism evidence="11 12">
    <name type="scientific">Fulvivirga sedimenti</name>
    <dbReference type="NCBI Taxonomy" id="2879465"/>
    <lineage>
        <taxon>Bacteria</taxon>
        <taxon>Pseudomonadati</taxon>
        <taxon>Bacteroidota</taxon>
        <taxon>Cytophagia</taxon>
        <taxon>Cytophagales</taxon>
        <taxon>Fulvivirgaceae</taxon>
        <taxon>Fulvivirga</taxon>
    </lineage>
</organism>
<dbReference type="InterPro" id="IPR023408">
    <property type="entry name" value="MscS_beta-dom_sf"/>
</dbReference>
<dbReference type="EMBL" id="JAIXNE010000001">
    <property type="protein sequence ID" value="MCA6073267.1"/>
    <property type="molecule type" value="Genomic_DNA"/>
</dbReference>
<dbReference type="AlphaFoldDB" id="A0A9X1HNK2"/>
<gene>
    <name evidence="11" type="ORF">LDX50_00215</name>
</gene>
<comment type="subcellular location">
    <subcellularLocation>
        <location evidence="1">Cell membrane</location>
        <topology evidence="1">Multi-pass membrane protein</topology>
    </subcellularLocation>
</comment>
<dbReference type="Pfam" id="PF21088">
    <property type="entry name" value="MS_channel_1st"/>
    <property type="match status" value="1"/>
</dbReference>
<keyword evidence="3" id="KW-1003">Cell membrane</keyword>
<keyword evidence="4 7" id="KW-0812">Transmembrane</keyword>
<keyword evidence="5 7" id="KW-1133">Transmembrane helix</keyword>
<protein>
    <submittedName>
        <fullName evidence="11">Mechanosensitive ion channel</fullName>
    </submittedName>
</protein>
<dbReference type="Proteomes" id="UP001139409">
    <property type="component" value="Unassembled WGS sequence"/>
</dbReference>
<evidence type="ECO:0000256" key="7">
    <source>
        <dbReference type="SAM" id="Phobius"/>
    </source>
</evidence>
<evidence type="ECO:0000256" key="5">
    <source>
        <dbReference type="ARBA" id="ARBA00022989"/>
    </source>
</evidence>
<dbReference type="Gene3D" id="1.10.287.1260">
    <property type="match status" value="1"/>
</dbReference>
<dbReference type="Pfam" id="PF05552">
    <property type="entry name" value="MS_channel_1st_1"/>
    <property type="match status" value="1"/>
</dbReference>
<keyword evidence="12" id="KW-1185">Reference proteome</keyword>
<dbReference type="PANTHER" id="PTHR30221">
    <property type="entry name" value="SMALL-CONDUCTANCE MECHANOSENSITIVE CHANNEL"/>
    <property type="match status" value="1"/>
</dbReference>
<dbReference type="PANTHER" id="PTHR30221:SF1">
    <property type="entry name" value="SMALL-CONDUCTANCE MECHANOSENSITIVE CHANNEL"/>
    <property type="match status" value="1"/>
</dbReference>
<dbReference type="InterPro" id="IPR006685">
    <property type="entry name" value="MscS_channel_2nd"/>
</dbReference>
<feature type="domain" description="Mechanosensitive ion channel transmembrane helices 2/3" evidence="10">
    <location>
        <begin position="71"/>
        <end position="113"/>
    </location>
</feature>
<dbReference type="GO" id="GO:0008381">
    <property type="term" value="F:mechanosensitive monoatomic ion channel activity"/>
    <property type="evidence" value="ECO:0007669"/>
    <property type="project" value="InterPro"/>
</dbReference>
<feature type="domain" description="Mechanosensitive ion channel MscS" evidence="8">
    <location>
        <begin position="115"/>
        <end position="174"/>
    </location>
</feature>
<feature type="transmembrane region" description="Helical" evidence="7">
    <location>
        <begin position="94"/>
        <end position="112"/>
    </location>
</feature>
<dbReference type="InterPro" id="IPR008910">
    <property type="entry name" value="MSC_TM_helix"/>
</dbReference>
<evidence type="ECO:0000256" key="1">
    <source>
        <dbReference type="ARBA" id="ARBA00004651"/>
    </source>
</evidence>
<comment type="similarity">
    <text evidence="2">Belongs to the MscS (TC 1.A.23) family.</text>
</comment>
<dbReference type="SUPFAM" id="SSF82689">
    <property type="entry name" value="Mechanosensitive channel protein MscS (YggB), C-terminal domain"/>
    <property type="match status" value="1"/>
</dbReference>
<evidence type="ECO:0000256" key="4">
    <source>
        <dbReference type="ARBA" id="ARBA00022692"/>
    </source>
</evidence>
<evidence type="ECO:0000259" key="8">
    <source>
        <dbReference type="Pfam" id="PF00924"/>
    </source>
</evidence>
<dbReference type="InterPro" id="IPR049278">
    <property type="entry name" value="MS_channel_C"/>
</dbReference>
<dbReference type="Gene3D" id="2.30.30.60">
    <property type="match status" value="1"/>
</dbReference>
<feature type="transmembrane region" description="Helical" evidence="7">
    <location>
        <begin position="23"/>
        <end position="43"/>
    </location>
</feature>
<evidence type="ECO:0000259" key="10">
    <source>
        <dbReference type="Pfam" id="PF21088"/>
    </source>
</evidence>
<dbReference type="RefSeq" id="WP_225696386.1">
    <property type="nucleotide sequence ID" value="NZ_JAIXNE010000001.1"/>
</dbReference>
<sequence length="297" mass="33462">MFDRIDDASDIVLNKLLSWRDSIVSMFPNFVIAIIVVLIFYGLSRLIRKLLQRVLHRFVDNKSAIDLFLAISSIIIMLIGMMIALSVMDLSKTVTSVLAGIGVLGLALGLAFQDAASNLISGIFMAFQSPISVGDIIETNDILGTVKQIHLRSTTIFDPRGQDVIIPNRTIFQNIYRHYNINRVRRIDLECGISYGDNLRKVREVSIEAISKVPTIKKDREVEFFFTGFGDSSINFVVRYWIDFKRIPDYMTAQSEGVILLKEAFDQNGITIPFPIRTLDFGIKGGKTLATMFPDQK</sequence>
<proteinExistence type="inferred from homology"/>
<evidence type="ECO:0000313" key="12">
    <source>
        <dbReference type="Proteomes" id="UP001139409"/>
    </source>
</evidence>
<comment type="caution">
    <text evidence="11">The sequence shown here is derived from an EMBL/GenBank/DDBJ whole genome shotgun (WGS) entry which is preliminary data.</text>
</comment>
<dbReference type="SUPFAM" id="SSF50182">
    <property type="entry name" value="Sm-like ribonucleoproteins"/>
    <property type="match status" value="1"/>
</dbReference>
<evidence type="ECO:0000259" key="9">
    <source>
        <dbReference type="Pfam" id="PF21082"/>
    </source>
</evidence>
<evidence type="ECO:0000256" key="2">
    <source>
        <dbReference type="ARBA" id="ARBA00008017"/>
    </source>
</evidence>
<dbReference type="Gene3D" id="3.30.70.100">
    <property type="match status" value="1"/>
</dbReference>
<dbReference type="InterPro" id="IPR045275">
    <property type="entry name" value="MscS_archaea/bacteria_type"/>
</dbReference>
<dbReference type="Pfam" id="PF21082">
    <property type="entry name" value="MS_channel_3rd"/>
    <property type="match status" value="1"/>
</dbReference>
<feature type="domain" description="Mechanosensitive ion channel MscS C-terminal" evidence="9">
    <location>
        <begin position="188"/>
        <end position="272"/>
    </location>
</feature>
<dbReference type="SUPFAM" id="SSF82861">
    <property type="entry name" value="Mechanosensitive channel protein MscS (YggB), transmembrane region"/>
    <property type="match status" value="1"/>
</dbReference>
<dbReference type="InterPro" id="IPR011014">
    <property type="entry name" value="MscS_channel_TM-2"/>
</dbReference>
<dbReference type="InterPro" id="IPR010920">
    <property type="entry name" value="LSM_dom_sf"/>
</dbReference>
<dbReference type="GO" id="GO:0005886">
    <property type="term" value="C:plasma membrane"/>
    <property type="evidence" value="ECO:0007669"/>
    <property type="project" value="UniProtKB-SubCell"/>
</dbReference>
<keyword evidence="6 7" id="KW-0472">Membrane</keyword>